<organism evidence="1 2">
    <name type="scientific">Corallococcus macrosporus DSM 14697</name>
    <dbReference type="NCBI Taxonomy" id="1189310"/>
    <lineage>
        <taxon>Bacteria</taxon>
        <taxon>Pseudomonadati</taxon>
        <taxon>Myxococcota</taxon>
        <taxon>Myxococcia</taxon>
        <taxon>Myxococcales</taxon>
        <taxon>Cystobacterineae</taxon>
        <taxon>Myxococcaceae</taxon>
        <taxon>Corallococcus</taxon>
    </lineage>
</organism>
<dbReference type="RefSeq" id="WP_239989398.1">
    <property type="nucleotide sequence ID" value="NZ_CP022203.1"/>
</dbReference>
<proteinExistence type="predicted"/>
<evidence type="ECO:0000313" key="1">
    <source>
        <dbReference type="EMBL" id="ATB45933.1"/>
    </source>
</evidence>
<accession>A0A250JQH2</accession>
<protein>
    <submittedName>
        <fullName evidence="1">Uncharacterized protein</fullName>
    </submittedName>
</protein>
<dbReference type="KEGG" id="mmas:MYMAC_001521"/>
<sequence>MIIGTETIYLGNKIPGLQGEKVRIFAVLRGGTRPDANPDADDYYVNTDEKLARLGASRPRTASTRRLSSWMAAPALCMSTHEPSTWSASRT</sequence>
<dbReference type="EMBL" id="CP022203">
    <property type="protein sequence ID" value="ATB45933.1"/>
    <property type="molecule type" value="Genomic_DNA"/>
</dbReference>
<dbReference type="Proteomes" id="UP000217343">
    <property type="component" value="Chromosome"/>
</dbReference>
<dbReference type="AlphaFoldDB" id="A0A250JQH2"/>
<reference evidence="1 2" key="1">
    <citation type="submission" date="2017-06" db="EMBL/GenBank/DDBJ databases">
        <title>Sequencing and comparative analysis of myxobacterial genomes.</title>
        <authorList>
            <person name="Rupp O."/>
            <person name="Goesmann A."/>
            <person name="Sogaard-Andersen L."/>
        </authorList>
    </citation>
    <scope>NUCLEOTIDE SEQUENCE [LARGE SCALE GENOMIC DNA]</scope>
    <source>
        <strain evidence="1 2">DSM 14697</strain>
    </source>
</reference>
<keyword evidence="2" id="KW-1185">Reference proteome</keyword>
<name>A0A250JQH2_9BACT</name>
<evidence type="ECO:0000313" key="2">
    <source>
        <dbReference type="Proteomes" id="UP000217343"/>
    </source>
</evidence>
<gene>
    <name evidence="1" type="ORF">MYMAC_001521</name>
</gene>